<dbReference type="Proteomes" id="UP000765509">
    <property type="component" value="Unassembled WGS sequence"/>
</dbReference>
<evidence type="ECO:0000313" key="2">
    <source>
        <dbReference type="EMBL" id="MBW0521020.1"/>
    </source>
</evidence>
<dbReference type="AlphaFoldDB" id="A0A9Q3HZV5"/>
<feature type="compositionally biased region" description="Low complexity" evidence="1">
    <location>
        <begin position="22"/>
        <end position="36"/>
    </location>
</feature>
<feature type="region of interest" description="Disordered" evidence="1">
    <location>
        <begin position="127"/>
        <end position="148"/>
    </location>
</feature>
<keyword evidence="3" id="KW-1185">Reference proteome</keyword>
<feature type="region of interest" description="Disordered" evidence="1">
    <location>
        <begin position="1"/>
        <end position="71"/>
    </location>
</feature>
<feature type="compositionally biased region" description="Basic and acidic residues" evidence="1">
    <location>
        <begin position="39"/>
        <end position="68"/>
    </location>
</feature>
<feature type="compositionally biased region" description="Polar residues" evidence="1">
    <location>
        <begin position="437"/>
        <end position="456"/>
    </location>
</feature>
<evidence type="ECO:0000313" key="3">
    <source>
        <dbReference type="Proteomes" id="UP000765509"/>
    </source>
</evidence>
<reference evidence="2" key="1">
    <citation type="submission" date="2021-03" db="EMBL/GenBank/DDBJ databases">
        <title>Draft genome sequence of rust myrtle Austropuccinia psidii MF-1, a brazilian biotype.</title>
        <authorList>
            <person name="Quecine M.C."/>
            <person name="Pachon D.M.R."/>
            <person name="Bonatelli M.L."/>
            <person name="Correr F.H."/>
            <person name="Franceschini L.M."/>
            <person name="Leite T.F."/>
            <person name="Margarido G.R.A."/>
            <person name="Almeida C.A."/>
            <person name="Ferrarezi J.A."/>
            <person name="Labate C.A."/>
        </authorList>
    </citation>
    <scope>NUCLEOTIDE SEQUENCE</scope>
    <source>
        <strain evidence="2">MF-1</strain>
    </source>
</reference>
<feature type="region of interest" description="Disordered" evidence="1">
    <location>
        <begin position="720"/>
        <end position="746"/>
    </location>
</feature>
<feature type="region of interest" description="Disordered" evidence="1">
    <location>
        <begin position="624"/>
        <end position="645"/>
    </location>
</feature>
<evidence type="ECO:0000256" key="1">
    <source>
        <dbReference type="SAM" id="MobiDB-lite"/>
    </source>
</evidence>
<comment type="caution">
    <text evidence="2">The sequence shown here is derived from an EMBL/GenBank/DDBJ whole genome shotgun (WGS) entry which is preliminary data.</text>
</comment>
<dbReference type="OrthoDB" id="2507823at2759"/>
<sequence length="831" mass="90474">MKFSILFENEKFQKPPSQGFQESTGSLESPGSLESLAYSDHDEDHIRDEGGYRPELAESSESKDSSSRHDHRRHLNLMDNSISSLTLNHKILTPISKLNSRNSSSMFKSKSSNQIFNSIDHQCKTKKSILKRSNSPSKPTRARFFSPRLNSSQSNDSFDFIDQNGNLKAREIIHEFQSDQPPCQSHHLLIDSPKSPNKPFNNISSNPACFASPSIKTSHSLKFTIPEPDILPIEPILPIRSTSPTFSPDSSPLSQNLKANHSISKNSTTNLIDSSCLKSSTNSFLLNQTENISNILDESGGFLLGNDTSNWINSTEQSIDSNHTAILEILEKRNISIGNNQAKSVEPNQLKALQNLKSTSSIQPDETSLSVDALAKQLEKATNNSNDYLALKDEPAPINFNGSLDLSTTFEISKINVSPLLTHQEQIWKNSMPKHTFTSLSTPKPNSHRSLPNQLPDSIPTAKSFKKIINSKENHPLKKLVMDQSTTNQFATSDNLLEELMGSSIKPSIILNDPLDDFKSSSKKIPSQSILSSRPISTCKSSAIKSTLDSLDGNPRIGKSAGTTPFIQPVPSSRLVRSKRSSIASAVETLDGFTAVNKSACTTTLSQPVLSSLPMRTRRLSITSGIGTVTGPTGGGKPASTTALNQPVLSSRPTMTRRLSVPTAVAQPPLNRLTFPASAAKPRSSIATTPLVRQRHSHLGKVGIGLGLPSTGVKTKLKPSTALETSNGSPRVMKSRSSTSIASMNSPKTNTKIVTAARVQANSPITNRKVYHQKADRLNEMLPKSKSEPIIFKSALPKSSSPVSIRNTTSTIPVKSKLPSKEARTFIIKKG</sequence>
<proteinExistence type="predicted"/>
<accession>A0A9Q3HZV5</accession>
<name>A0A9Q3HZV5_9BASI</name>
<feature type="region of interest" description="Disordered" evidence="1">
    <location>
        <begin position="437"/>
        <end position="457"/>
    </location>
</feature>
<protein>
    <submittedName>
        <fullName evidence="2">Uncharacterized protein</fullName>
    </submittedName>
</protein>
<dbReference type="EMBL" id="AVOT02028520">
    <property type="protein sequence ID" value="MBW0521020.1"/>
    <property type="molecule type" value="Genomic_DNA"/>
</dbReference>
<gene>
    <name evidence="2" type="ORF">O181_060735</name>
</gene>
<organism evidence="2 3">
    <name type="scientific">Austropuccinia psidii MF-1</name>
    <dbReference type="NCBI Taxonomy" id="1389203"/>
    <lineage>
        <taxon>Eukaryota</taxon>
        <taxon>Fungi</taxon>
        <taxon>Dikarya</taxon>
        <taxon>Basidiomycota</taxon>
        <taxon>Pucciniomycotina</taxon>
        <taxon>Pucciniomycetes</taxon>
        <taxon>Pucciniales</taxon>
        <taxon>Sphaerophragmiaceae</taxon>
        <taxon>Austropuccinia</taxon>
    </lineage>
</organism>
<feature type="compositionally biased region" description="Polar residues" evidence="1">
    <location>
        <begin position="722"/>
        <end position="746"/>
    </location>
</feature>